<dbReference type="PANTHER" id="PTHR45752:SF187">
    <property type="entry name" value="LEUCINE-RICH REPEAT AND IQ DOMAIN-CONTAINING PROTEIN 4"/>
    <property type="match status" value="1"/>
</dbReference>
<reference evidence="2" key="2">
    <citation type="submission" date="2020-11" db="EMBL/GenBank/DDBJ databases">
        <authorList>
            <person name="Cecchin M."/>
            <person name="Marcolungo L."/>
            <person name="Rossato M."/>
            <person name="Girolomoni L."/>
            <person name="Cosentino E."/>
            <person name="Cuine S."/>
            <person name="Li-Beisson Y."/>
            <person name="Delledonne M."/>
            <person name="Ballottari M."/>
        </authorList>
    </citation>
    <scope>NUCLEOTIDE SEQUENCE</scope>
    <source>
        <strain evidence="2">211/11P</strain>
        <tissue evidence="2">Whole cell</tissue>
    </source>
</reference>
<evidence type="ECO:0000256" key="1">
    <source>
        <dbReference type="ARBA" id="ARBA00004430"/>
    </source>
</evidence>
<dbReference type="OrthoDB" id="10684454at2759"/>
<dbReference type="GO" id="GO:0005930">
    <property type="term" value="C:axoneme"/>
    <property type="evidence" value="ECO:0007669"/>
    <property type="project" value="UniProtKB-SubCell"/>
</dbReference>
<dbReference type="EMBL" id="SIDB01000013">
    <property type="protein sequence ID" value="KAI3424154.1"/>
    <property type="molecule type" value="Genomic_DNA"/>
</dbReference>
<comment type="subcellular location">
    <subcellularLocation>
        <location evidence="1">Cytoplasm</location>
        <location evidence="1">Cytoskeleton</location>
        <location evidence="1">Cilium axoneme</location>
    </subcellularLocation>
</comment>
<sequence length="628" mass="68106">MDQSLTKSVAGPSPWQAPPDYMAHSLVASFLSSELRWGAHVALLRLVSRDWRTTVDSVLPVLAPRTGVPLAKLAALCRRCTGLRVLRVQEPECSYGAQGQAAVARALADICASCTGLSRLELIRWSHLQTFQGQGPLSALSGLTRLNLQHSPCEALLADALRQLPQLRNVSAPFSARSLAGVSGLERLESLSWTDTPCSNKASLKCLGRLTTLQHLSLFLGLAGCEPLSHLSSLHWLTSLELHGSVLSPAKRTGTQQGAASIAAPSAGYSVQKLVDVLATLGSPGLAGGGLRRLQLNVQHLHLSLGLLPQQLVELSVGDSVLQAATFNNLSRLSALTALCLNEPNMRFESHIPPDAASRAVSAVGRRLRGLRKLEVFNAYGVNEQAWKELSALGHLTELCLSQANDFGWKALHATVGFMRGLKRLSLSSITVQDAGVKEMLNEIHVEDRMAEEEVPSRIEMSAAQVGGLYDFDVISCDVPEPVLSKHLTYLSLNNCHLLSASGWADLVAALPYLRDLRHVGSPRLDRASLERVLLKSSHLQRFRTSWEPAAAPGQEPMFDDLVDDYMETGGSGIDVLARWNERKAQHDSDLAFVRQWRMKLDHSGRYNSRTAVDFDALAALAEAGVAL</sequence>
<dbReference type="InterPro" id="IPR032675">
    <property type="entry name" value="LRR_dom_sf"/>
</dbReference>
<dbReference type="InterPro" id="IPR050715">
    <property type="entry name" value="LRR-SigEffector_domain"/>
</dbReference>
<keyword evidence="3" id="KW-1185">Reference proteome</keyword>
<comment type="caution">
    <text evidence="2">The sequence shown here is derived from an EMBL/GenBank/DDBJ whole genome shotgun (WGS) entry which is preliminary data.</text>
</comment>
<gene>
    <name evidence="2" type="ORF">D9Q98_009514</name>
</gene>
<dbReference type="Gene3D" id="3.80.10.10">
    <property type="entry name" value="Ribonuclease Inhibitor"/>
    <property type="match status" value="1"/>
</dbReference>
<protein>
    <submittedName>
        <fullName evidence="2">Uncharacterized protein</fullName>
    </submittedName>
</protein>
<reference evidence="2" key="1">
    <citation type="journal article" date="2019" name="Plant J.">
        <title>Chlorella vulgaris genome assembly and annotation reveals the molecular basis for metabolic acclimation to high light conditions.</title>
        <authorList>
            <person name="Cecchin M."/>
            <person name="Marcolungo L."/>
            <person name="Rossato M."/>
            <person name="Girolomoni L."/>
            <person name="Cosentino E."/>
            <person name="Cuine S."/>
            <person name="Li-Beisson Y."/>
            <person name="Delledonne M."/>
            <person name="Ballottari M."/>
        </authorList>
    </citation>
    <scope>NUCLEOTIDE SEQUENCE</scope>
    <source>
        <strain evidence="2">211/11P</strain>
    </source>
</reference>
<name>A0A9D4TFD5_CHLVU</name>
<dbReference type="SUPFAM" id="SSF52047">
    <property type="entry name" value="RNI-like"/>
    <property type="match status" value="1"/>
</dbReference>
<accession>A0A9D4TFD5</accession>
<proteinExistence type="predicted"/>
<dbReference type="Proteomes" id="UP001055712">
    <property type="component" value="Unassembled WGS sequence"/>
</dbReference>
<dbReference type="AlphaFoldDB" id="A0A9D4TFD5"/>
<organism evidence="2 3">
    <name type="scientific">Chlorella vulgaris</name>
    <name type="common">Green alga</name>
    <dbReference type="NCBI Taxonomy" id="3077"/>
    <lineage>
        <taxon>Eukaryota</taxon>
        <taxon>Viridiplantae</taxon>
        <taxon>Chlorophyta</taxon>
        <taxon>core chlorophytes</taxon>
        <taxon>Trebouxiophyceae</taxon>
        <taxon>Chlorellales</taxon>
        <taxon>Chlorellaceae</taxon>
        <taxon>Chlorella clade</taxon>
        <taxon>Chlorella</taxon>
    </lineage>
</organism>
<evidence type="ECO:0000313" key="3">
    <source>
        <dbReference type="Proteomes" id="UP001055712"/>
    </source>
</evidence>
<evidence type="ECO:0000313" key="2">
    <source>
        <dbReference type="EMBL" id="KAI3424154.1"/>
    </source>
</evidence>
<dbReference type="PANTHER" id="PTHR45752">
    <property type="entry name" value="LEUCINE-RICH REPEAT-CONTAINING"/>
    <property type="match status" value="1"/>
</dbReference>